<dbReference type="AlphaFoldDB" id="A0A2M6UD86"/>
<comment type="caution">
    <text evidence="2">The sequence shown here is derived from an EMBL/GenBank/DDBJ whole genome shotgun (WGS) entry which is preliminary data.</text>
</comment>
<evidence type="ECO:0000313" key="3">
    <source>
        <dbReference type="Proteomes" id="UP000228930"/>
    </source>
</evidence>
<keyword evidence="1" id="KW-0472">Membrane</keyword>
<feature type="transmembrane region" description="Helical" evidence="1">
    <location>
        <begin position="80"/>
        <end position="100"/>
    </location>
</feature>
<protein>
    <submittedName>
        <fullName evidence="2">Uncharacterized protein</fullName>
    </submittedName>
</protein>
<keyword evidence="3" id="KW-1185">Reference proteome</keyword>
<dbReference type="RefSeq" id="WP_145984335.1">
    <property type="nucleotide sequence ID" value="NZ_LFJC01000003.1"/>
</dbReference>
<proteinExistence type="predicted"/>
<evidence type="ECO:0000313" key="2">
    <source>
        <dbReference type="EMBL" id="PIT02556.1"/>
    </source>
</evidence>
<keyword evidence="1" id="KW-1133">Transmembrane helix</keyword>
<organism evidence="2 3">
    <name type="scientific">Bradyrhizobium nitroreducens</name>
    <dbReference type="NCBI Taxonomy" id="709803"/>
    <lineage>
        <taxon>Bacteria</taxon>
        <taxon>Pseudomonadati</taxon>
        <taxon>Pseudomonadota</taxon>
        <taxon>Alphaproteobacteria</taxon>
        <taxon>Hyphomicrobiales</taxon>
        <taxon>Nitrobacteraceae</taxon>
        <taxon>Bradyrhizobium</taxon>
    </lineage>
</organism>
<gene>
    <name evidence="2" type="ORF">TSA1_18690</name>
</gene>
<dbReference type="EMBL" id="LFJC01000003">
    <property type="protein sequence ID" value="PIT02556.1"/>
    <property type="molecule type" value="Genomic_DNA"/>
</dbReference>
<evidence type="ECO:0000256" key="1">
    <source>
        <dbReference type="SAM" id="Phobius"/>
    </source>
</evidence>
<reference evidence="2 3" key="1">
    <citation type="submission" date="2015-06" db="EMBL/GenBank/DDBJ databases">
        <title>Comparative genome analysis of nirS-carrying Bradyrhizobium sp. strains.</title>
        <authorList>
            <person name="Ishii S."/>
            <person name="Jang J."/>
            <person name="Nishizawa T."/>
            <person name="Senoo K."/>
        </authorList>
    </citation>
    <scope>NUCLEOTIDE SEQUENCE [LARGE SCALE GENOMIC DNA]</scope>
    <source>
        <strain evidence="2 3">TSA1</strain>
    </source>
</reference>
<dbReference type="Proteomes" id="UP000228930">
    <property type="component" value="Unassembled WGS sequence"/>
</dbReference>
<name>A0A2M6UD86_9BRAD</name>
<accession>A0A2M6UD86</accession>
<sequence length="115" mass="13474">MIRQNRYALFRIILQLQSANGPPLHFEYCWSHFCMHFVPVHFELLQLNHFRSHMDARAEAGAVDHANRTIAQQVKAVRRLTWMVVVAIVIPIPLVEWSALERCDGYLERHSVLQI</sequence>
<keyword evidence="1" id="KW-0812">Transmembrane</keyword>